<name>A0A0D6JDU0_9HYPH</name>
<keyword evidence="4" id="KW-1185">Reference proteome</keyword>
<sequence>MNGHISLRSLAASIFSVVTFACGSALAQNPAAPAALDPGGPAIALISTGVDYTDPAIASRLARDGEGEPIAWDFVDNDLKPFAAPSDRTDDGTRLAKLILATDDKARLIVVRVTRNEPDSLAKAVMFIARTPATVAVVGTFPQKQDGWDRFGGAASAAAKNVLFFVPAGMPDEALGGQAYPVGLNLENILTVAPLTPSSAENDTAEGAAPADVWVKTRETQVNDQPVVVPSDGLQAAALLGGYTTCVLRGREFTQVAAAKAALQEFASSVGDNGPKNVYDTVCEQNNEPKPSP</sequence>
<dbReference type="GO" id="GO:0004252">
    <property type="term" value="F:serine-type endopeptidase activity"/>
    <property type="evidence" value="ECO:0007669"/>
    <property type="project" value="InterPro"/>
</dbReference>
<protein>
    <submittedName>
        <fullName evidence="3">Uncharacterized protein</fullName>
    </submittedName>
</protein>
<evidence type="ECO:0000313" key="4">
    <source>
        <dbReference type="Proteomes" id="UP000033187"/>
    </source>
</evidence>
<dbReference type="AlphaFoldDB" id="A0A0D6JDU0"/>
<dbReference type="KEGG" id="fil:BN1229_v1_1619"/>
<dbReference type="RefSeq" id="WP_046477743.1">
    <property type="nucleotide sequence ID" value="NZ_LN829118.1"/>
</dbReference>
<feature type="chain" id="PRO_5002306117" evidence="2">
    <location>
        <begin position="28"/>
        <end position="293"/>
    </location>
</feature>
<evidence type="ECO:0000313" key="3">
    <source>
        <dbReference type="EMBL" id="CPR18243.1"/>
    </source>
</evidence>
<dbReference type="Proteomes" id="UP000033187">
    <property type="component" value="Chromosome 1"/>
</dbReference>
<evidence type="ECO:0000256" key="2">
    <source>
        <dbReference type="SAM" id="SignalP"/>
    </source>
</evidence>
<feature type="compositionally biased region" description="Polar residues" evidence="1">
    <location>
        <begin position="283"/>
        <end position="293"/>
    </location>
</feature>
<proteinExistence type="predicted"/>
<dbReference type="OrthoDB" id="7933411at2"/>
<feature type="signal peptide" evidence="2">
    <location>
        <begin position="1"/>
        <end position="27"/>
    </location>
</feature>
<dbReference type="GO" id="GO:0006508">
    <property type="term" value="P:proteolysis"/>
    <property type="evidence" value="ECO:0007669"/>
    <property type="project" value="InterPro"/>
</dbReference>
<keyword evidence="2" id="KW-0732">Signal</keyword>
<feature type="region of interest" description="Disordered" evidence="1">
    <location>
        <begin position="270"/>
        <end position="293"/>
    </location>
</feature>
<dbReference type="EMBL" id="LN829119">
    <property type="protein sequence ID" value="CPR18243.1"/>
    <property type="molecule type" value="Genomic_DNA"/>
</dbReference>
<dbReference type="InterPro" id="IPR036852">
    <property type="entry name" value="Peptidase_S8/S53_dom_sf"/>
</dbReference>
<dbReference type="KEGG" id="fiy:BN1229_v1_1622"/>
<accession>A0A0D6JDU0</accession>
<gene>
    <name evidence="3" type="ORF">YBN1229_v1_1622</name>
</gene>
<evidence type="ECO:0000256" key="1">
    <source>
        <dbReference type="SAM" id="MobiDB-lite"/>
    </source>
</evidence>
<organism evidence="3 4">
    <name type="scientific">Candidatus Filomicrobium marinum</name>
    <dbReference type="NCBI Taxonomy" id="1608628"/>
    <lineage>
        <taxon>Bacteria</taxon>
        <taxon>Pseudomonadati</taxon>
        <taxon>Pseudomonadota</taxon>
        <taxon>Alphaproteobacteria</taxon>
        <taxon>Hyphomicrobiales</taxon>
        <taxon>Hyphomicrobiaceae</taxon>
        <taxon>Filomicrobium</taxon>
    </lineage>
</organism>
<dbReference type="SUPFAM" id="SSF52743">
    <property type="entry name" value="Subtilisin-like"/>
    <property type="match status" value="1"/>
</dbReference>
<dbReference type="Gene3D" id="3.40.50.200">
    <property type="entry name" value="Peptidase S8/S53 domain"/>
    <property type="match status" value="1"/>
</dbReference>
<reference evidence="4" key="1">
    <citation type="submission" date="2015-02" db="EMBL/GenBank/DDBJ databases">
        <authorList>
            <person name="Chooi Y.-H."/>
        </authorList>
    </citation>
    <scope>NUCLEOTIDE SEQUENCE [LARGE SCALE GENOMIC DNA]</scope>
    <source>
        <strain evidence="4">strain Y</strain>
    </source>
</reference>